<gene>
    <name evidence="6" type="primary">CTR9</name>
    <name evidence="6" type="ORF">H4R26_000271</name>
</gene>
<protein>
    <submittedName>
        <fullName evidence="6">Protein required for normal CLN1 and CLN2 G1 cyclin expression</fullName>
    </submittedName>
</protein>
<evidence type="ECO:0000256" key="2">
    <source>
        <dbReference type="ARBA" id="ARBA00022803"/>
    </source>
</evidence>
<dbReference type="InterPro" id="IPR019734">
    <property type="entry name" value="TPR_rpt"/>
</dbReference>
<feature type="compositionally biased region" description="Basic and acidic residues" evidence="5">
    <location>
        <begin position="932"/>
        <end position="943"/>
    </location>
</feature>
<feature type="region of interest" description="Disordered" evidence="5">
    <location>
        <begin position="851"/>
        <end position="871"/>
    </location>
</feature>
<dbReference type="OrthoDB" id="343875at2759"/>
<dbReference type="Pfam" id="PF13432">
    <property type="entry name" value="TPR_16"/>
    <property type="match status" value="2"/>
</dbReference>
<dbReference type="Gene3D" id="1.25.40.10">
    <property type="entry name" value="Tetratricopeptide repeat domain"/>
    <property type="match status" value="3"/>
</dbReference>
<name>A0A9W8EI24_9FUNG</name>
<keyword evidence="7" id="KW-1185">Reference proteome</keyword>
<dbReference type="GO" id="GO:0016593">
    <property type="term" value="C:Cdc73/Paf1 complex"/>
    <property type="evidence" value="ECO:0007669"/>
    <property type="project" value="TreeGrafter"/>
</dbReference>
<evidence type="ECO:0000256" key="5">
    <source>
        <dbReference type="SAM" id="MobiDB-lite"/>
    </source>
</evidence>
<dbReference type="InterPro" id="IPR031101">
    <property type="entry name" value="Ctr9"/>
</dbReference>
<keyword evidence="2 3" id="KW-0802">TPR repeat</keyword>
<organism evidence="6 7">
    <name type="scientific">Coemansia thaxteri</name>
    <dbReference type="NCBI Taxonomy" id="2663907"/>
    <lineage>
        <taxon>Eukaryota</taxon>
        <taxon>Fungi</taxon>
        <taxon>Fungi incertae sedis</taxon>
        <taxon>Zoopagomycota</taxon>
        <taxon>Kickxellomycotina</taxon>
        <taxon>Kickxellomycetes</taxon>
        <taxon>Kickxellales</taxon>
        <taxon>Kickxellaceae</taxon>
        <taxon>Coemansia</taxon>
    </lineage>
</organism>
<feature type="repeat" description="TPR" evidence="3">
    <location>
        <begin position="162"/>
        <end position="195"/>
    </location>
</feature>
<dbReference type="GO" id="GO:0006368">
    <property type="term" value="P:transcription elongation by RNA polymerase II"/>
    <property type="evidence" value="ECO:0007669"/>
    <property type="project" value="TreeGrafter"/>
</dbReference>
<dbReference type="PANTHER" id="PTHR14027">
    <property type="entry name" value="RNA POLYMERASE-ASSOCIATED PROTEIN CTR9"/>
    <property type="match status" value="1"/>
</dbReference>
<feature type="region of interest" description="Disordered" evidence="5">
    <location>
        <begin position="667"/>
        <end position="691"/>
    </location>
</feature>
<dbReference type="EMBL" id="JANBQF010000007">
    <property type="protein sequence ID" value="KAJ2008328.1"/>
    <property type="molecule type" value="Genomic_DNA"/>
</dbReference>
<dbReference type="SUPFAM" id="SSF48452">
    <property type="entry name" value="TPR-like"/>
    <property type="match status" value="3"/>
</dbReference>
<feature type="compositionally biased region" description="Low complexity" evidence="5">
    <location>
        <begin position="852"/>
        <end position="863"/>
    </location>
</feature>
<proteinExistence type="predicted"/>
<dbReference type="PROSITE" id="PS50005">
    <property type="entry name" value="TPR"/>
    <property type="match status" value="3"/>
</dbReference>
<dbReference type="PANTHER" id="PTHR14027:SF2">
    <property type="entry name" value="RNA POLYMERASE-ASSOCIATED PROTEIN CTR9 HOMOLOG"/>
    <property type="match status" value="1"/>
</dbReference>
<evidence type="ECO:0000313" key="7">
    <source>
        <dbReference type="Proteomes" id="UP001150907"/>
    </source>
</evidence>
<feature type="compositionally biased region" description="Low complexity" evidence="5">
    <location>
        <begin position="1207"/>
        <end position="1221"/>
    </location>
</feature>
<evidence type="ECO:0000256" key="3">
    <source>
        <dbReference type="PROSITE-ProRule" id="PRU00339"/>
    </source>
</evidence>
<dbReference type="GO" id="GO:0000993">
    <property type="term" value="F:RNA polymerase II complex binding"/>
    <property type="evidence" value="ECO:0007669"/>
    <property type="project" value="TreeGrafter"/>
</dbReference>
<keyword evidence="4" id="KW-0175">Coiled coil</keyword>
<feature type="compositionally biased region" description="Low complexity" evidence="5">
    <location>
        <begin position="667"/>
        <end position="679"/>
    </location>
</feature>
<comment type="caution">
    <text evidence="6">The sequence shown here is derived from an EMBL/GenBank/DDBJ whole genome shotgun (WGS) entry which is preliminary data.</text>
</comment>
<feature type="compositionally biased region" description="Basic residues" evidence="5">
    <location>
        <begin position="1233"/>
        <end position="1245"/>
    </location>
</feature>
<feature type="repeat" description="TPR" evidence="3">
    <location>
        <begin position="327"/>
        <end position="360"/>
    </location>
</feature>
<feature type="repeat" description="TPR" evidence="3">
    <location>
        <begin position="128"/>
        <end position="161"/>
    </location>
</feature>
<sequence length="1323" mass="141938">MASTPEARVIEVPIDNSNDVLEIDCSQLPEHAAEICDILENEGSALRFYQLFALEYYKQGQVEEAVVALKRGMAKAKANDQTAKVPLLNFLASIYVQKAKTAAGDRDIMLTMATTLLTEAERIDRSDANAHLNGGMLALARRQPEQALQRFNAALKAAPGSVAALLGKARVLFGRHQFQQALGLYQQVLRLRPSGKPDPRIGIGLCLHRLGHSADARLALARAAEVDASAAAPHILLATMDLNDVKRLMDPQITAAESCSAEQALQRGGELLRSAMERLERAYSLQPDKAATLVRLADRVFFAGNHEGARVLAERALRAADTMALQAEAHYQAGRAHHAGRRFDLALDAYQRSVAINDRHGLAQYGLGQMQLQRSDMAGAEASFQRVLERHPRCVEVLRALGHLHARLPTTKAKALEYYEREMQAAEGAADADLFLEAALLYEASSARKARRAYAAAAALLARSPAAAAAVPELWNNLGALRHVTGDADAAVFAEYATAARLCTGALGGARTRLADARRGGGSGAAARAAGAEVQRLESSLATITYNVARFYERCGRWGAADALYRRLAAAVPSYADARLRLAHVALVARADADAALAHVAAAVEIDASRAAAWLMRGNIETARRNVQDARRAFEHVLKDISKHDVYALCSLGNFYLAAGRSEAARAGDAPAPAPGASARARDASRAKPPSRDLAAQNYARALEFFAKCLQLDERCAAAAHGVAIAMAERGCAADARHVFQDVRDAATAGLGPPALTATAGDVVFKAPGDEPAVAAADESCAYPPVASDMLLWSGVNVAHSFVEVGSYRQAVLAYEAALRRLRESTRAMEESAGSARLFVVESLELQEEVADAAPASAEPPSSRLTDAERAERKRVERDLLMYLVRALYIQAKVAKDIEVMRAALGHIRTLCDTEGIVLPESAEPKSLADGAAEKDTVAESSDKGGSADADMADDAVTTEVNPVAAAKDDTAAAEEIQIPAAASSDKKPHARISPDDCLILFDLALIEQSVAQLVSDQPESQRTLSDLSAAATDIAHSAAAFNFLATWGKAMQKKNQKLFFSPRLATERALYSRSLVSKLSRKLQEQELFERNRQKHVEQWRKQQEEEEQRKRDELQALANAQREREGKLLRESEERNAILREQMAASTVAKQQTTADDFDTPLSGSGAAGGSSSRAKKSKARAAAAAAAAKAEKDDFISDNDDQADYASDRGAGSASDHSGSGRKSAVSKSRFPKARPLGKKAPHAPTTPRGRVRGKPSGGHTDEDADASTPVPRKRRNISAPMISEEDEEEEEDGGEAAPIETPKIKSKAIITDSDDDSEN</sequence>
<reference evidence="6" key="1">
    <citation type="submission" date="2022-07" db="EMBL/GenBank/DDBJ databases">
        <title>Phylogenomic reconstructions and comparative analyses of Kickxellomycotina fungi.</title>
        <authorList>
            <person name="Reynolds N.K."/>
            <person name="Stajich J.E."/>
            <person name="Barry K."/>
            <person name="Grigoriev I.V."/>
            <person name="Crous P."/>
            <person name="Smith M.E."/>
        </authorList>
    </citation>
    <scope>NUCLEOTIDE SEQUENCE</scope>
    <source>
        <strain evidence="6">IMI 214461</strain>
    </source>
</reference>
<evidence type="ECO:0000313" key="6">
    <source>
        <dbReference type="EMBL" id="KAJ2008328.1"/>
    </source>
</evidence>
<dbReference type="GO" id="GO:0006355">
    <property type="term" value="P:regulation of DNA-templated transcription"/>
    <property type="evidence" value="ECO:0007669"/>
    <property type="project" value="InterPro"/>
</dbReference>
<dbReference type="Proteomes" id="UP001150907">
    <property type="component" value="Unassembled WGS sequence"/>
</dbReference>
<feature type="region of interest" description="Disordered" evidence="5">
    <location>
        <begin position="1146"/>
        <end position="1323"/>
    </location>
</feature>
<evidence type="ECO:0000256" key="4">
    <source>
        <dbReference type="SAM" id="Coils"/>
    </source>
</evidence>
<feature type="region of interest" description="Disordered" evidence="5">
    <location>
        <begin position="923"/>
        <end position="955"/>
    </location>
</feature>
<feature type="compositionally biased region" description="Polar residues" evidence="5">
    <location>
        <begin position="1146"/>
        <end position="1157"/>
    </location>
</feature>
<dbReference type="InterPro" id="IPR011990">
    <property type="entry name" value="TPR-like_helical_dom_sf"/>
</dbReference>
<accession>A0A9W8EI24</accession>
<feature type="compositionally biased region" description="Acidic residues" evidence="5">
    <location>
        <begin position="1287"/>
        <end position="1298"/>
    </location>
</feature>
<evidence type="ECO:0000256" key="1">
    <source>
        <dbReference type="ARBA" id="ARBA00022737"/>
    </source>
</evidence>
<keyword evidence="1" id="KW-0677">Repeat</keyword>
<dbReference type="SMART" id="SM00028">
    <property type="entry name" value="TPR"/>
    <property type="match status" value="9"/>
</dbReference>
<feature type="coiled-coil region" evidence="4">
    <location>
        <begin position="1098"/>
        <end position="1126"/>
    </location>
</feature>